<reference evidence="1" key="1">
    <citation type="submission" date="2019-03" db="EMBL/GenBank/DDBJ databases">
        <title>Single cell metagenomics reveals metabolic interactions within the superorganism composed of flagellate Streblomastix strix and complex community of Bacteroidetes bacteria on its surface.</title>
        <authorList>
            <person name="Treitli S.C."/>
            <person name="Kolisko M."/>
            <person name="Husnik F."/>
            <person name="Keeling P."/>
            <person name="Hampl V."/>
        </authorList>
    </citation>
    <scope>NUCLEOTIDE SEQUENCE</scope>
    <source>
        <strain evidence="1">STM</strain>
    </source>
</reference>
<dbReference type="EMBL" id="SNRY01000076">
    <property type="protein sequence ID" value="KAA6348152.1"/>
    <property type="molecule type" value="Genomic_DNA"/>
</dbReference>
<sequence>MPLGAYQTPKGIVADSLTPSPANRLQLRTAAVGVGARPNKKLSPKKAEELGGKLNVMRYF</sequence>
<protein>
    <submittedName>
        <fullName evidence="1">Uncharacterized protein</fullName>
    </submittedName>
</protein>
<accession>A0A5J4SQP3</accession>
<proteinExistence type="predicted"/>
<name>A0A5J4SQP3_9ZZZZ</name>
<evidence type="ECO:0000313" key="1">
    <source>
        <dbReference type="EMBL" id="KAA6348152.1"/>
    </source>
</evidence>
<organism evidence="1">
    <name type="scientific">termite gut metagenome</name>
    <dbReference type="NCBI Taxonomy" id="433724"/>
    <lineage>
        <taxon>unclassified sequences</taxon>
        <taxon>metagenomes</taxon>
        <taxon>organismal metagenomes</taxon>
    </lineage>
</organism>
<comment type="caution">
    <text evidence="1">The sequence shown here is derived from an EMBL/GenBank/DDBJ whole genome shotgun (WGS) entry which is preliminary data.</text>
</comment>
<gene>
    <name evidence="1" type="ORF">EZS27_004426</name>
</gene>
<dbReference type="AlphaFoldDB" id="A0A5J4SQP3"/>